<feature type="domain" description="HTH cro/C1-type" evidence="3">
    <location>
        <begin position="22"/>
        <end position="77"/>
    </location>
</feature>
<dbReference type="InterPro" id="IPR027417">
    <property type="entry name" value="P-loop_NTPase"/>
</dbReference>
<dbReference type="InterPro" id="IPR015943">
    <property type="entry name" value="WD40/YVTN_repeat-like_dom_sf"/>
</dbReference>
<feature type="repeat" description="WD" evidence="1">
    <location>
        <begin position="1183"/>
        <end position="1224"/>
    </location>
</feature>
<dbReference type="SUPFAM" id="SSF47413">
    <property type="entry name" value="lambda repressor-like DNA-binding domains"/>
    <property type="match status" value="1"/>
</dbReference>
<dbReference type="CDD" id="cd00093">
    <property type="entry name" value="HTH_XRE"/>
    <property type="match status" value="1"/>
</dbReference>
<dbReference type="PROSITE" id="PS50082">
    <property type="entry name" value="WD_REPEATS_2"/>
    <property type="match status" value="1"/>
</dbReference>
<dbReference type="PROSITE" id="PS50943">
    <property type="entry name" value="HTH_CROC1"/>
    <property type="match status" value="1"/>
</dbReference>
<dbReference type="SUPFAM" id="SSF50998">
    <property type="entry name" value="Quinoprotein alcohol dehydrogenase-like"/>
    <property type="match status" value="1"/>
</dbReference>
<evidence type="ECO:0000259" key="3">
    <source>
        <dbReference type="PROSITE" id="PS50943"/>
    </source>
</evidence>
<dbReference type="Gene3D" id="3.40.50.300">
    <property type="entry name" value="P-loop containing nucleotide triphosphate hydrolases"/>
    <property type="match status" value="1"/>
</dbReference>
<dbReference type="SMART" id="SM00530">
    <property type="entry name" value="HTH_XRE"/>
    <property type="match status" value="1"/>
</dbReference>
<dbReference type="Proteomes" id="UP000318720">
    <property type="component" value="Unassembled WGS sequence"/>
</dbReference>
<dbReference type="InterPro" id="IPR001680">
    <property type="entry name" value="WD40_rpt"/>
</dbReference>
<dbReference type="GO" id="GO:0003677">
    <property type="term" value="F:DNA binding"/>
    <property type="evidence" value="ECO:0007669"/>
    <property type="project" value="InterPro"/>
</dbReference>
<evidence type="ECO:0000256" key="1">
    <source>
        <dbReference type="PROSITE-ProRule" id="PRU00221"/>
    </source>
</evidence>
<dbReference type="SUPFAM" id="SSF52540">
    <property type="entry name" value="P-loop containing nucleoside triphosphate hydrolases"/>
    <property type="match status" value="1"/>
</dbReference>
<dbReference type="InterPro" id="IPR049052">
    <property type="entry name" value="nSTAND1"/>
</dbReference>
<keyword evidence="1" id="KW-0853">WD repeat</keyword>
<dbReference type="InterPro" id="IPR011659">
    <property type="entry name" value="WD40"/>
</dbReference>
<feature type="region of interest" description="Disordered" evidence="2">
    <location>
        <begin position="714"/>
        <end position="733"/>
    </location>
</feature>
<dbReference type="InterPro" id="IPR011047">
    <property type="entry name" value="Quinoprotein_ADH-like_sf"/>
</dbReference>
<comment type="caution">
    <text evidence="4">The sequence shown here is derived from an EMBL/GenBank/DDBJ whole genome shotgun (WGS) entry which is preliminary data.</text>
</comment>
<evidence type="ECO:0000256" key="2">
    <source>
        <dbReference type="SAM" id="MobiDB-lite"/>
    </source>
</evidence>
<dbReference type="InterPro" id="IPR010982">
    <property type="entry name" value="Lambda_DNA-bd_dom_sf"/>
</dbReference>
<dbReference type="EMBL" id="SPAZ01000264">
    <property type="protein sequence ID" value="TQE23981.1"/>
    <property type="molecule type" value="Genomic_DNA"/>
</dbReference>
<organism evidence="4 5">
    <name type="scientific">Streptomyces ipomoeae</name>
    <dbReference type="NCBI Taxonomy" id="103232"/>
    <lineage>
        <taxon>Bacteria</taxon>
        <taxon>Bacillati</taxon>
        <taxon>Actinomycetota</taxon>
        <taxon>Actinomycetes</taxon>
        <taxon>Kitasatosporales</taxon>
        <taxon>Streptomycetaceae</taxon>
        <taxon>Streptomyces</taxon>
    </lineage>
</organism>
<dbReference type="Gene3D" id="1.10.260.40">
    <property type="entry name" value="lambda repressor-like DNA-binding domains"/>
    <property type="match status" value="1"/>
</dbReference>
<dbReference type="PANTHER" id="PTHR19879">
    <property type="entry name" value="TRANSCRIPTION INITIATION FACTOR TFIID"/>
    <property type="match status" value="1"/>
</dbReference>
<sequence>MGRPEADLDPGLGPVQRFAFELRKLRQEAGGITYRQMARQVEVSVSTLSRAAKGEQLPSLPVVLAYVRACGGEEKAWERRWRAVVTEQARAADLVADETVPSPYRGLARFDVGDAELFFGRDEMTDALVRTVTEHRVVAVFGPSGSGKSSLLRAGLIPRLRSLEGPDRPAAVRILTPGEHPLRTHDTVCVPAPGSGDTWLVVDQFEEIFTLCHDTAERAGFLARLLAAAQPGSRLRVVLGVRADFYAHCLAHPELAAAIRESTVPVGPMDADALRAVIVKPAQAHGLIVERALTARLTEQAAGEPGSLPLLSHALLETWRRRRGHMLTLEAYEATGGIHAAIAQTAEDLYARLSPDQCRLVRRILLRLITPGDGTPDTRRPVERAELDLSDRGGVARVLADLAAARLVTLDDDRVDLAHESLISSWPRLRQWIEEDREWLRAHRRLTEAAQAWDDLGRDPGALYRGARLDTADELFAAPEHAAALTALERSFLATSREARTGARRRRRGLIGALSLLVVLSLVAGIVAWQQGRTSDRRHAEAEARRIAAVAESLRFSDPVTSMRLSVAAWRLAETTESRGAVVGAVAQPEEDTFAIPGADVGDREVEMGVDRRLVDNGRTLISITPEKIMTWDVRTHRRTHVYPGYGEEDLATVEAVSPDGRQLALWVGTGIRIWDVRAGQITAKLPMGLTDGVEFGPGRDTLLVYAGPPELELGDSGSAADGDARSRGGSGSVQAWDLRTERMLGEVRMRKGEMVEEAALSPDGRRLALCSDRRPLEIWDTAGREPVLVPWPTGLKRHSCEVTGLAFAPDSRTIALPTGTGIRRVDLRSGRELTRIEKENLDTLRFSADGRFLAARGIEGLVVWRLTEPYDPVPVLRYSLPVSIDDFALDPDAHTIRYLNGPTTTVRSLSFAESEQRWERRPADHAQLAQDGTTLAVLRQQGAGRGVRLLDTRDGAVLLRPKENPCDDVPPDFEDGSELESACVDLMAFSGDGRYFAYGRSWSDAVDDVTKRPRITVWDIGARKEHAVIEPPGGRDLWGVQSVALTHDGASLLTFRSWDDKAVDVWDVHRRERVRTVDRTVGAWGSSEAGSFEWSTQRLAVSRNGDTVVTPQGVIVDLTTGVVSNRSLGDDLTEELAFSPDGAHLAVADSLGGVTLWDGAVSRRLGLLPGTDDYAYSDSDASGGDTGNVTSLAFSADGSTLAVGNPFGRVQLWDVPSRRPLGSPLSTSGGAVLSLALGTGTSTDTLYIAGVHVPLQAYDLSPSHLADQACERAGGGLSAADWKTYLPDLPYQETCQV</sequence>
<dbReference type="Pfam" id="PF20703">
    <property type="entry name" value="nSTAND1"/>
    <property type="match status" value="1"/>
</dbReference>
<dbReference type="SMART" id="SM00320">
    <property type="entry name" value="WD40"/>
    <property type="match status" value="5"/>
</dbReference>
<evidence type="ECO:0000313" key="4">
    <source>
        <dbReference type="EMBL" id="TQE23981.1"/>
    </source>
</evidence>
<dbReference type="Pfam" id="PF07676">
    <property type="entry name" value="PD40"/>
    <property type="match status" value="1"/>
</dbReference>
<protein>
    <submittedName>
        <fullName evidence="4">Helix-turn-helix domain-containing protein</fullName>
    </submittedName>
</protein>
<dbReference type="RefSeq" id="WP_141585012.1">
    <property type="nucleotide sequence ID" value="NZ_SPAZ01000264.1"/>
</dbReference>
<proteinExistence type="predicted"/>
<name>A0AAE8VWM1_9ACTN</name>
<reference evidence="4 5" key="1">
    <citation type="submission" date="2019-03" db="EMBL/GenBank/DDBJ databases">
        <title>Comparative genomic analyses of the sweetpotato soil rot pathogen, Streptomyces ipomoeae.</title>
        <authorList>
            <person name="Ruschel Soares N."/>
            <person name="Badger J.H."/>
            <person name="Huguet-Tapia J.C."/>
            <person name="Clark C.A."/>
            <person name="Pettis G.S."/>
        </authorList>
    </citation>
    <scope>NUCLEOTIDE SEQUENCE [LARGE SCALE GENOMIC DNA]</scope>
    <source>
        <strain evidence="4 5">88-35</strain>
    </source>
</reference>
<dbReference type="Gene3D" id="2.130.10.10">
    <property type="entry name" value="YVTN repeat-like/Quinoprotein amine dehydrogenase"/>
    <property type="match status" value="3"/>
</dbReference>
<gene>
    <name evidence="4" type="ORF">Sipo8835_34280</name>
</gene>
<dbReference type="Pfam" id="PF13560">
    <property type="entry name" value="HTH_31"/>
    <property type="match status" value="1"/>
</dbReference>
<dbReference type="SUPFAM" id="SSF50969">
    <property type="entry name" value="YVTN repeat-like/Quinoprotein amine dehydrogenase"/>
    <property type="match status" value="1"/>
</dbReference>
<dbReference type="InterPro" id="IPR001387">
    <property type="entry name" value="Cro/C1-type_HTH"/>
</dbReference>
<accession>A0AAE8VWM1</accession>
<evidence type="ECO:0000313" key="5">
    <source>
        <dbReference type="Proteomes" id="UP000318720"/>
    </source>
</evidence>
<dbReference type="PANTHER" id="PTHR19879:SF9">
    <property type="entry name" value="TRANSCRIPTION INITIATION FACTOR TFIID SUBUNIT 5"/>
    <property type="match status" value="1"/>
</dbReference>
<dbReference type="InterPro" id="IPR011044">
    <property type="entry name" value="Quino_amine_DH_bsu"/>
</dbReference>